<dbReference type="Pfam" id="PF10135">
    <property type="entry name" value="Rod-binding"/>
    <property type="match status" value="1"/>
</dbReference>
<keyword evidence="3" id="KW-0966">Cell projection</keyword>
<dbReference type="Proteomes" id="UP000244884">
    <property type="component" value="Chromosome"/>
</dbReference>
<evidence type="ECO:0000313" key="3">
    <source>
        <dbReference type="EMBL" id="AWH90449.1"/>
    </source>
</evidence>
<dbReference type="AlphaFoldDB" id="A0A2U8DF59"/>
<dbReference type="InterPro" id="IPR019301">
    <property type="entry name" value="Flagellar_prot_FlgJ_N"/>
</dbReference>
<feature type="domain" description="Flagellar protein FlgJ N-terminal" evidence="2">
    <location>
        <begin position="50"/>
        <end position="96"/>
    </location>
</feature>
<dbReference type="GO" id="GO:0044781">
    <property type="term" value="P:bacterial-type flagellum organization"/>
    <property type="evidence" value="ECO:0007669"/>
    <property type="project" value="UniProtKB-KW"/>
</dbReference>
<sequence length="104" mass="12241">MKKNASFFNMINYQVKLIDDLKYRVHNNSKKYALETARKVEGLFIYILLKNMRNSLTKDDILSNNQSKLYTEVYDEKISTEIANKGIGLTKIILEQIKKTRSYK</sequence>
<dbReference type="PRINTS" id="PR01002">
    <property type="entry name" value="FLGFLGJ"/>
</dbReference>
<protein>
    <submittedName>
        <fullName evidence="3">Flagellar biosynthesis protein FlgJ</fullName>
    </submittedName>
</protein>
<dbReference type="EMBL" id="CP029161">
    <property type="protein sequence ID" value="AWH90449.1"/>
    <property type="molecule type" value="Genomic_DNA"/>
</dbReference>
<dbReference type="RefSeq" id="WP_158341220.1">
    <property type="nucleotide sequence ID" value="NZ_CP029161.1"/>
</dbReference>
<proteinExistence type="predicted"/>
<evidence type="ECO:0000259" key="2">
    <source>
        <dbReference type="Pfam" id="PF10135"/>
    </source>
</evidence>
<dbReference type="OrthoDB" id="289937at2"/>
<organism evidence="3 4">
    <name type="scientific">Buchnera aphidicola</name>
    <name type="common">Melanaphis sacchari</name>
    <dbReference type="NCBI Taxonomy" id="2173854"/>
    <lineage>
        <taxon>Bacteria</taxon>
        <taxon>Pseudomonadati</taxon>
        <taxon>Pseudomonadota</taxon>
        <taxon>Gammaproteobacteria</taxon>
        <taxon>Enterobacterales</taxon>
        <taxon>Erwiniaceae</taxon>
        <taxon>Buchnera</taxon>
    </lineage>
</organism>
<evidence type="ECO:0000256" key="1">
    <source>
        <dbReference type="ARBA" id="ARBA00022795"/>
    </source>
</evidence>
<name>A0A2U8DF59_9GAMM</name>
<keyword evidence="1" id="KW-1005">Bacterial flagellum biogenesis</keyword>
<accession>A0A2U8DF59</accession>
<gene>
    <name evidence="3" type="ORF">DD681_01315</name>
</gene>
<evidence type="ECO:0000313" key="4">
    <source>
        <dbReference type="Proteomes" id="UP000244884"/>
    </source>
</evidence>
<keyword evidence="3" id="KW-0969">Cilium</keyword>
<reference evidence="3 4" key="1">
    <citation type="submission" date="2018-04" db="EMBL/GenBank/DDBJ databases">
        <title>Genome sequence of Buchnera aphidicola from Melaphis sacchari.</title>
        <authorList>
            <person name="Geib S.M."/>
            <person name="Palmer N.A."/>
            <person name="Sattler S.E."/>
            <person name="Sarath G."/>
        </authorList>
    </citation>
    <scope>NUCLEOTIDE SEQUENCE [LARGE SCALE GENOMIC DNA]</scope>
    <source>
        <strain evidence="3 4">LSU</strain>
    </source>
</reference>
<keyword evidence="3" id="KW-0282">Flagellum</keyword>